<dbReference type="GO" id="GO:0008684">
    <property type="term" value="F:2-oxopent-4-enoate hydratase activity"/>
    <property type="evidence" value="ECO:0007669"/>
    <property type="project" value="TreeGrafter"/>
</dbReference>
<dbReference type="RefSeq" id="WP_155040458.1">
    <property type="nucleotide sequence ID" value="NZ_JBHGCD010000011.1"/>
</dbReference>
<evidence type="ECO:0000313" key="2">
    <source>
        <dbReference type="EMBL" id="MTH60515.1"/>
    </source>
</evidence>
<dbReference type="GO" id="GO:0005737">
    <property type="term" value="C:cytoplasm"/>
    <property type="evidence" value="ECO:0007669"/>
    <property type="project" value="TreeGrafter"/>
</dbReference>
<proteinExistence type="predicted"/>
<dbReference type="AlphaFoldDB" id="A0A844HQT9"/>
<dbReference type="OrthoDB" id="9792137at2"/>
<keyword evidence="3" id="KW-1185">Reference proteome</keyword>
<comment type="caution">
    <text evidence="2">The sequence shown here is derived from an EMBL/GenBank/DDBJ whole genome shotgun (WGS) entry which is preliminary data.</text>
</comment>
<dbReference type="InterPro" id="IPR036663">
    <property type="entry name" value="Fumarylacetoacetase_C_sf"/>
</dbReference>
<reference evidence="2 3" key="1">
    <citation type="submission" date="2019-11" db="EMBL/GenBank/DDBJ databases">
        <authorList>
            <person name="Dong K."/>
        </authorList>
    </citation>
    <scope>NUCLEOTIDE SEQUENCE [LARGE SCALE GENOMIC DNA]</scope>
    <source>
        <strain evidence="2 3">NBRC 112902</strain>
    </source>
</reference>
<accession>A0A844HQT9</accession>
<evidence type="ECO:0000313" key="3">
    <source>
        <dbReference type="Proteomes" id="UP000449846"/>
    </source>
</evidence>
<feature type="signal peptide" evidence="1">
    <location>
        <begin position="1"/>
        <end position="23"/>
    </location>
</feature>
<dbReference type="Proteomes" id="UP000449846">
    <property type="component" value="Unassembled WGS sequence"/>
</dbReference>
<sequence>MMRKPDTALIATLILTFAAQADAAECPSDAAMAALAADILSRTPAAPPAVIDMTDALCAQDKLVALLGKEWGAPAGYKAGLTSKPAQEAFKASGPVRGVLYKDMMLSNGASLPAKFAALPRFEADLILVVADAAINQAKTPAEVLAHLSAIHPFIELPDLVVADPKTLTPATITAINVGARQGVLGKAIPVRRDEEFLAALAAMQVVVTDASGKELAHAPGAAVLGNPLNSVLWLRDNGVSFKAGDWVSVGSFGPLLVPQPGQSAKVSYLGLPGDPVVSVNFE</sequence>
<keyword evidence="1" id="KW-0732">Signal</keyword>
<dbReference type="Gene3D" id="3.90.850.10">
    <property type="entry name" value="Fumarylacetoacetase-like, C-terminal domain"/>
    <property type="match status" value="1"/>
</dbReference>
<dbReference type="InterPro" id="IPR050772">
    <property type="entry name" value="Hydratase-Decarb/MhpD_sf"/>
</dbReference>
<dbReference type="PANTHER" id="PTHR30143">
    <property type="entry name" value="ACID HYDRATASE"/>
    <property type="match status" value="1"/>
</dbReference>
<dbReference type="SUPFAM" id="SSF56529">
    <property type="entry name" value="FAH"/>
    <property type="match status" value="1"/>
</dbReference>
<name>A0A844HQT9_9RHOB</name>
<feature type="chain" id="PRO_5032435687" evidence="1">
    <location>
        <begin position="24"/>
        <end position="283"/>
    </location>
</feature>
<dbReference type="EMBL" id="WMIG01000008">
    <property type="protein sequence ID" value="MTH60515.1"/>
    <property type="molecule type" value="Genomic_DNA"/>
</dbReference>
<protein>
    <submittedName>
        <fullName evidence="2">Hydratase</fullName>
    </submittedName>
</protein>
<evidence type="ECO:0000256" key="1">
    <source>
        <dbReference type="SAM" id="SignalP"/>
    </source>
</evidence>
<dbReference type="PANTHER" id="PTHR30143:SF0">
    <property type="entry name" value="2-KETO-4-PENTENOATE HYDRATASE"/>
    <property type="match status" value="1"/>
</dbReference>
<organism evidence="2 3">
    <name type="scientific">Paracoccus litorisediminis</name>
    <dbReference type="NCBI Taxonomy" id="2006130"/>
    <lineage>
        <taxon>Bacteria</taxon>
        <taxon>Pseudomonadati</taxon>
        <taxon>Pseudomonadota</taxon>
        <taxon>Alphaproteobacteria</taxon>
        <taxon>Rhodobacterales</taxon>
        <taxon>Paracoccaceae</taxon>
        <taxon>Paracoccus</taxon>
    </lineage>
</organism>
<gene>
    <name evidence="2" type="ORF">GL300_14965</name>
</gene>